<dbReference type="Proteomes" id="UP000007797">
    <property type="component" value="Unassembled WGS sequence"/>
</dbReference>
<dbReference type="KEGG" id="dfa:DFA_09150"/>
<feature type="region of interest" description="Disordered" evidence="1">
    <location>
        <begin position="1"/>
        <end position="29"/>
    </location>
</feature>
<dbReference type="AlphaFoldDB" id="F4Q6U3"/>
<evidence type="ECO:0000313" key="3">
    <source>
        <dbReference type="Proteomes" id="UP000007797"/>
    </source>
</evidence>
<reference evidence="3" key="1">
    <citation type="journal article" date="2011" name="Genome Res.">
        <title>Phylogeny-wide analysis of social amoeba genomes highlights ancient origins for complex intercellular communication.</title>
        <authorList>
            <person name="Heidel A.J."/>
            <person name="Lawal H.M."/>
            <person name="Felder M."/>
            <person name="Schilde C."/>
            <person name="Helps N.R."/>
            <person name="Tunggal B."/>
            <person name="Rivero F."/>
            <person name="John U."/>
            <person name="Schleicher M."/>
            <person name="Eichinger L."/>
            <person name="Platzer M."/>
            <person name="Noegel A.A."/>
            <person name="Schaap P."/>
            <person name="Gloeckner G."/>
        </authorList>
    </citation>
    <scope>NUCLEOTIDE SEQUENCE [LARGE SCALE GENOMIC DNA]</scope>
    <source>
        <strain evidence="3">SH3</strain>
    </source>
</reference>
<proteinExistence type="predicted"/>
<gene>
    <name evidence="2" type="ORF">DFA_09150</name>
</gene>
<dbReference type="RefSeq" id="XP_004355003.1">
    <property type="nucleotide sequence ID" value="XM_004354951.1"/>
</dbReference>
<keyword evidence="3" id="KW-1185">Reference proteome</keyword>
<accession>F4Q6U3</accession>
<organism evidence="2 3">
    <name type="scientific">Cavenderia fasciculata</name>
    <name type="common">Slime mold</name>
    <name type="synonym">Dictyostelium fasciculatum</name>
    <dbReference type="NCBI Taxonomy" id="261658"/>
    <lineage>
        <taxon>Eukaryota</taxon>
        <taxon>Amoebozoa</taxon>
        <taxon>Evosea</taxon>
        <taxon>Eumycetozoa</taxon>
        <taxon>Dictyostelia</taxon>
        <taxon>Acytosteliales</taxon>
        <taxon>Cavenderiaceae</taxon>
        <taxon>Cavenderia</taxon>
    </lineage>
</organism>
<feature type="compositionally biased region" description="Low complexity" evidence="1">
    <location>
        <begin position="13"/>
        <end position="29"/>
    </location>
</feature>
<name>F4Q6U3_CACFS</name>
<feature type="compositionally biased region" description="Acidic residues" evidence="1">
    <location>
        <begin position="1"/>
        <end position="12"/>
    </location>
</feature>
<dbReference type="GeneID" id="14868524"/>
<evidence type="ECO:0000256" key="1">
    <source>
        <dbReference type="SAM" id="MobiDB-lite"/>
    </source>
</evidence>
<sequence>MELIETDIDTETESITSATGTSSTSSSSSSVWNHYVKIVTETKKEDVESTKALRELGKKNKDGSYTLTMANCNRCDISYNISKGARTPLWFVLLALRDRSFRSR</sequence>
<evidence type="ECO:0000313" key="2">
    <source>
        <dbReference type="EMBL" id="EGG16603.1"/>
    </source>
</evidence>
<protein>
    <submittedName>
        <fullName evidence="2">Uncharacterized protein</fullName>
    </submittedName>
</protein>
<dbReference type="EMBL" id="GL883023">
    <property type="protein sequence ID" value="EGG16603.1"/>
    <property type="molecule type" value="Genomic_DNA"/>
</dbReference>